<keyword evidence="3" id="KW-1185">Reference proteome</keyword>
<protein>
    <submittedName>
        <fullName evidence="2">Phospholipase</fullName>
    </submittedName>
</protein>
<accession>A0ABU7WXM8</accession>
<evidence type="ECO:0000313" key="3">
    <source>
        <dbReference type="Proteomes" id="UP001348265"/>
    </source>
</evidence>
<dbReference type="EMBL" id="JAVFKM010000011">
    <property type="protein sequence ID" value="MEF3115794.1"/>
    <property type="molecule type" value="Genomic_DNA"/>
</dbReference>
<dbReference type="Proteomes" id="UP001348265">
    <property type="component" value="Unassembled WGS sequence"/>
</dbReference>
<dbReference type="RefSeq" id="WP_331787811.1">
    <property type="nucleotide sequence ID" value="NZ_JAVFKM010000011.1"/>
</dbReference>
<feature type="signal peptide" evidence="1">
    <location>
        <begin position="1"/>
        <end position="36"/>
    </location>
</feature>
<dbReference type="Gene3D" id="3.20.20.190">
    <property type="entry name" value="Phosphatidylinositol (PI) phosphodiesterase"/>
    <property type="match status" value="1"/>
</dbReference>
<reference evidence="2 3" key="1">
    <citation type="submission" date="2023-08" db="EMBL/GenBank/DDBJ databases">
        <authorList>
            <person name="Sharma P."/>
            <person name="Verma V."/>
            <person name="Mohan M.K."/>
            <person name="Dubey A.K."/>
        </authorList>
    </citation>
    <scope>NUCLEOTIDE SEQUENCE [LARGE SCALE GENOMIC DNA]</scope>
    <source>
        <strain evidence="2 3">ADP4</strain>
    </source>
</reference>
<comment type="caution">
    <text evidence="2">The sequence shown here is derived from an EMBL/GenBank/DDBJ whole genome shotgun (WGS) entry which is preliminary data.</text>
</comment>
<organism evidence="2 3">
    <name type="scientific">Streptomyces chrestomyceticus</name>
    <dbReference type="NCBI Taxonomy" id="68185"/>
    <lineage>
        <taxon>Bacteria</taxon>
        <taxon>Bacillati</taxon>
        <taxon>Actinomycetota</taxon>
        <taxon>Actinomycetes</taxon>
        <taxon>Kitasatosporales</taxon>
        <taxon>Streptomycetaceae</taxon>
        <taxon>Streptomyces</taxon>
    </lineage>
</organism>
<evidence type="ECO:0000313" key="2">
    <source>
        <dbReference type="EMBL" id="MEF3115794.1"/>
    </source>
</evidence>
<proteinExistence type="predicted"/>
<evidence type="ECO:0000256" key="1">
    <source>
        <dbReference type="SAM" id="SignalP"/>
    </source>
</evidence>
<sequence length="332" mass="35386">MTHMAHRSPARIRTLVPLLATTGVLTLLGTSTPAAAAATGSHRPAPRPTYAVAHRVLTADGVDTALRHGANAVEIDATAWKKGWWADHDGTPTSAGDPMEAMLQRIAQRRGEGKTVNFVWLDIKNPDHCRSDDAKWRHCSAAALRDLARRTVEKQGVRVLYGFYGTEGGTGWKDVTAGLRPLEGVDVSGNADDVAKTFATHGARIPANQRVMDKGLFSITLNGRRITSELRAGAEARDREELASTAGWTVGTGDEKNAARLLAPYATGGADADSLIYGLRAACYPDGTSKWRGGCGTDESSVKRALASVTEYVAGHPAERRMATNSDVPFGS</sequence>
<name>A0ABU7WXM8_9ACTN</name>
<feature type="chain" id="PRO_5045884315" evidence="1">
    <location>
        <begin position="37"/>
        <end position="332"/>
    </location>
</feature>
<keyword evidence="1" id="KW-0732">Signal</keyword>
<dbReference type="InterPro" id="IPR017946">
    <property type="entry name" value="PLC-like_Pdiesterase_TIM-brl"/>
</dbReference>
<gene>
    <name evidence="2" type="ORF">RB636_21690</name>
</gene>